<reference evidence="1" key="1">
    <citation type="submission" date="2021-04" db="EMBL/GenBank/DDBJ databases">
        <authorList>
            <person name="Pira H."/>
            <person name="Risdian C."/>
            <person name="Wink J."/>
        </authorList>
    </citation>
    <scope>NUCLEOTIDE SEQUENCE</scope>
    <source>
        <strain evidence="1">WH158</strain>
    </source>
</reference>
<proteinExistence type="predicted"/>
<evidence type="ECO:0000313" key="2">
    <source>
        <dbReference type="Proteomes" id="UP001138681"/>
    </source>
</evidence>
<organism evidence="1 2">
    <name type="scientific">Erythrobacter crassostreae</name>
    <dbReference type="NCBI Taxonomy" id="2828328"/>
    <lineage>
        <taxon>Bacteria</taxon>
        <taxon>Pseudomonadati</taxon>
        <taxon>Pseudomonadota</taxon>
        <taxon>Alphaproteobacteria</taxon>
        <taxon>Sphingomonadales</taxon>
        <taxon>Erythrobacteraceae</taxon>
        <taxon>Erythrobacter/Porphyrobacter group</taxon>
        <taxon>Erythrobacter</taxon>
    </lineage>
</organism>
<name>A0A9X1F722_9SPHN</name>
<keyword evidence="2" id="KW-1185">Reference proteome</keyword>
<dbReference type="RefSeq" id="WP_218405158.1">
    <property type="nucleotide sequence ID" value="NZ_JAGSPC010000001.1"/>
</dbReference>
<protein>
    <submittedName>
        <fullName evidence="1">Uncharacterized protein</fullName>
    </submittedName>
</protein>
<evidence type="ECO:0000313" key="1">
    <source>
        <dbReference type="EMBL" id="MBV7259985.1"/>
    </source>
</evidence>
<dbReference type="EMBL" id="JAGSPC010000001">
    <property type="protein sequence ID" value="MBV7259985.1"/>
    <property type="molecule type" value="Genomic_DNA"/>
</dbReference>
<dbReference type="AlphaFoldDB" id="A0A9X1F722"/>
<comment type="caution">
    <text evidence="1">The sequence shown here is derived from an EMBL/GenBank/DDBJ whole genome shotgun (WGS) entry which is preliminary data.</text>
</comment>
<gene>
    <name evidence="1" type="ORF">KCG46_10440</name>
</gene>
<dbReference type="Proteomes" id="UP001138681">
    <property type="component" value="Unassembled WGS sequence"/>
</dbReference>
<sequence>MSGPNLDQFGAEEVLKVMQDNMCLSKVSEVECVLDLIAGPIAQLYDQKDTRADAYLETLHDAFAAMRDDFDDRDARAIGKFLNVIIAATQ</sequence>
<accession>A0A9X1F722</accession>